<evidence type="ECO:0000256" key="3">
    <source>
        <dbReference type="ARBA" id="ARBA00022722"/>
    </source>
</evidence>
<keyword evidence="8 10" id="KW-0067">ATP-binding</keyword>
<dbReference type="InterPro" id="IPR040980">
    <property type="entry name" value="SWI2_SNF2"/>
</dbReference>
<dbReference type="PANTHER" id="PTHR30195">
    <property type="entry name" value="TYPE I SITE-SPECIFIC DEOXYRIBONUCLEASE PROTEIN SUBUNIT M AND R"/>
    <property type="match status" value="1"/>
</dbReference>
<accession>A0A975BBR6</accession>
<dbReference type="CDD" id="cd22332">
    <property type="entry name" value="HsdR_N"/>
    <property type="match status" value="1"/>
</dbReference>
<dbReference type="CDD" id="cd18800">
    <property type="entry name" value="SF2_C_EcoR124I-like"/>
    <property type="match status" value="1"/>
</dbReference>
<dbReference type="GO" id="GO:0003677">
    <property type="term" value="F:DNA binding"/>
    <property type="evidence" value="ECO:0007669"/>
    <property type="project" value="UniProtKB-KW"/>
</dbReference>
<gene>
    <name evidence="12" type="primary">hsdR3</name>
    <name evidence="12" type="ORF">dnl_50960</name>
</gene>
<dbReference type="Pfam" id="PF11867">
    <property type="entry name" value="T1RH-like_C"/>
    <property type="match status" value="1"/>
</dbReference>
<dbReference type="InterPro" id="IPR004473">
    <property type="entry name" value="Restrct_endonuc_typeI_HsdR"/>
</dbReference>
<dbReference type="InterPro" id="IPR051268">
    <property type="entry name" value="Type-I_R_enzyme_R_subunit"/>
</dbReference>
<dbReference type="Pfam" id="PF18766">
    <property type="entry name" value="SWI2_SNF2"/>
    <property type="match status" value="1"/>
</dbReference>
<dbReference type="GO" id="GO:0009307">
    <property type="term" value="P:DNA restriction-modification system"/>
    <property type="evidence" value="ECO:0007669"/>
    <property type="project" value="UniProtKB-KW"/>
</dbReference>
<keyword evidence="3" id="KW-0540">Nuclease</keyword>
<dbReference type="REBASE" id="495653">
    <property type="entry name" value="Dli5ac10ORF50910P"/>
</dbReference>
<name>A0A975BBR6_9BACT</name>
<keyword evidence="13" id="KW-1185">Reference proteome</keyword>
<dbReference type="PANTHER" id="PTHR30195:SF15">
    <property type="entry name" value="TYPE I RESTRICTION ENZYME HINDI ENDONUCLEASE SUBUNIT"/>
    <property type="match status" value="1"/>
</dbReference>
<dbReference type="SUPFAM" id="SSF52540">
    <property type="entry name" value="P-loop containing nucleoside triphosphate hydrolases"/>
    <property type="match status" value="1"/>
</dbReference>
<keyword evidence="9 10" id="KW-0238">DNA-binding</keyword>
<keyword evidence="4 10" id="KW-0547">Nucleotide-binding</keyword>
<dbReference type="InterPro" id="IPR027417">
    <property type="entry name" value="P-loop_NTPase"/>
</dbReference>
<organism evidence="12 13">
    <name type="scientific">Desulfonema limicola</name>
    <dbReference type="NCBI Taxonomy" id="45656"/>
    <lineage>
        <taxon>Bacteria</taxon>
        <taxon>Pseudomonadati</taxon>
        <taxon>Thermodesulfobacteriota</taxon>
        <taxon>Desulfobacteria</taxon>
        <taxon>Desulfobacterales</taxon>
        <taxon>Desulfococcaceae</taxon>
        <taxon>Desulfonema</taxon>
    </lineage>
</organism>
<sequence>MSELGQKEKITQNRVVKLFQNKLKYRYLGNWEEKEDNSNIDTEILTQYLSDSGYSKTLINKALFDLDRIAGDRQGSLYDVNKAVYSLLRYGVKVKEEAGENTQTVHLINWKEPLKNDFAIAQEVTIKGIHDKRPDIVLYINGIAIGVLELKRSTVSVTEGIRQNLDNQKHLFIKHFFSTVQLVMAGQDVEGIRYGTIETPEKYYLKWKEVSKELNPNDTHLLEITRPIRNLASKTDNLLDKNIIELLNKERLIEILHNFIVFDLGTKKICRANQYFGVKASQENIRKQEGGIIWHTQGSGKSLTMVWLTKWLCEYNPNARVLIITDRDELDKQIEKVFKGVDEDIYRTKSGIDLIEKLNATTPNLLCSLIHKFGRKEEADYDGYMEELKNSLPRDFKAKGEITVFVDECHRTQTGKLHKAMKSILPNTLIIGFTGTPLLKKDKQTSMEVFGRYIHTYKFDEAVKDKVVLDLRYEARDIEQKITSFDKIDEWFDAKTNGLTDFAKTELKQKWGTIKKVFSSMGRLQKIVADIRLDMAKKERLKNGHGNAILVSGSIYNACRFYELFQQSGFKKCAIITSFAPSYADIKGEETGSEGHTEKLMQYEIYQKMLDNKTPEEFEDEAKKKFVDEPAQMKLLIVVDKLLTGFDAPSATYLYIDKNMKDHGLFQAICRVNRLDGDDKEYGYIIDYKDLFKKLEKSVEDYTTEAFGDYDKEDVEGLLTDRLKKGKERFDDTLETVRALCEPVEPPKSQTDYIRYFCGNTEIPQDIKDTEPRRVVLYKAVISLIRAYSNIAGEMSEAGYTQDETEKIKEEIKKYENIRKIIQLASGDYVDLKQFEPAMRHLIDNYIGAEESRILSSFDDLTLVELIVERGQDALDSLPKSIKKNKKAMAETIENNLRKVIIEESPTNPKYYEKMSELLNELIKLRNKDALAYKTYLEQIVELTKNIVKPNKAPDYPTSLNTKAKRALYDNLDKNEDLALELDEKIKTTKDDDWRGTQIKRKKVRIAVKKVLTKYKTPEELDEQKIENIFNIVAEQKEDY</sequence>
<dbReference type="EMBL" id="CP061799">
    <property type="protein sequence ID" value="QTA82714.1"/>
    <property type="molecule type" value="Genomic_DNA"/>
</dbReference>
<dbReference type="GO" id="GO:0009035">
    <property type="term" value="F:type I site-specific deoxyribonuclease activity"/>
    <property type="evidence" value="ECO:0007669"/>
    <property type="project" value="UniProtKB-EC"/>
</dbReference>
<dbReference type="GO" id="GO:0005524">
    <property type="term" value="F:ATP binding"/>
    <property type="evidence" value="ECO:0007669"/>
    <property type="project" value="UniProtKB-KW"/>
</dbReference>
<dbReference type="KEGG" id="dli:dnl_50960"/>
<evidence type="ECO:0000256" key="2">
    <source>
        <dbReference type="ARBA" id="ARBA00008598"/>
    </source>
</evidence>
<dbReference type="Pfam" id="PF22679">
    <property type="entry name" value="T1R_D3-like"/>
    <property type="match status" value="1"/>
</dbReference>
<evidence type="ECO:0000313" key="12">
    <source>
        <dbReference type="EMBL" id="QTA82714.1"/>
    </source>
</evidence>
<dbReference type="AlphaFoldDB" id="A0A975BBR6"/>
<dbReference type="Gene3D" id="3.40.50.300">
    <property type="entry name" value="P-loop containing nucleotide triphosphate hydrolases"/>
    <property type="match status" value="2"/>
</dbReference>
<keyword evidence="5 10" id="KW-0680">Restriction system</keyword>
<evidence type="ECO:0000256" key="1">
    <source>
        <dbReference type="ARBA" id="ARBA00000851"/>
    </source>
</evidence>
<dbReference type="InterPro" id="IPR021810">
    <property type="entry name" value="T1RH-like_C"/>
</dbReference>
<dbReference type="InterPro" id="IPR014001">
    <property type="entry name" value="Helicase_ATP-bd"/>
</dbReference>
<comment type="function">
    <text evidence="10">Subunit R is required for both nuclease and ATPase activities, but not for modification.</text>
</comment>
<dbReference type="EC" id="3.1.21.3" evidence="10"/>
<evidence type="ECO:0000256" key="4">
    <source>
        <dbReference type="ARBA" id="ARBA00022741"/>
    </source>
</evidence>
<evidence type="ECO:0000256" key="10">
    <source>
        <dbReference type="RuleBase" id="RU364115"/>
    </source>
</evidence>
<dbReference type="Proteomes" id="UP000663720">
    <property type="component" value="Chromosome"/>
</dbReference>
<dbReference type="InterPro" id="IPR055180">
    <property type="entry name" value="HsdR_RecA-like_helicase_dom_2"/>
</dbReference>
<evidence type="ECO:0000256" key="5">
    <source>
        <dbReference type="ARBA" id="ARBA00022747"/>
    </source>
</evidence>
<comment type="subunit">
    <text evidence="10">The type I restriction/modification system is composed of three polypeptides R, M and S.</text>
</comment>
<reference evidence="12" key="1">
    <citation type="journal article" date="2021" name="Microb. Physiol.">
        <title>Proteogenomic Insights into the Physiology of Marine, Sulfate-Reducing, Filamentous Desulfonema limicola and Desulfonema magnum.</title>
        <authorList>
            <person name="Schnaars V."/>
            <person name="Wohlbrand L."/>
            <person name="Scheve S."/>
            <person name="Hinrichs C."/>
            <person name="Reinhardt R."/>
            <person name="Rabus R."/>
        </authorList>
    </citation>
    <scope>NUCLEOTIDE SEQUENCE</scope>
    <source>
        <strain evidence="12">5ac10</strain>
    </source>
</reference>
<dbReference type="InterPro" id="IPR007409">
    <property type="entry name" value="Restrct_endonuc_type1_HsdR_N"/>
</dbReference>
<comment type="similarity">
    <text evidence="2 10">Belongs to the HsdR family.</text>
</comment>
<dbReference type="NCBIfam" id="TIGR00348">
    <property type="entry name" value="hsdR"/>
    <property type="match status" value="1"/>
</dbReference>
<protein>
    <recommendedName>
        <fullName evidence="10">Type I restriction enzyme endonuclease subunit</fullName>
        <shortName evidence="10">R protein</shortName>
        <ecNumber evidence="10">3.1.21.3</ecNumber>
    </recommendedName>
</protein>
<evidence type="ECO:0000256" key="8">
    <source>
        <dbReference type="ARBA" id="ARBA00022840"/>
    </source>
</evidence>
<feature type="domain" description="Helicase ATP-binding" evidence="11">
    <location>
        <begin position="282"/>
        <end position="455"/>
    </location>
</feature>
<dbReference type="RefSeq" id="WP_207688605.1">
    <property type="nucleotide sequence ID" value="NZ_CP061799.1"/>
</dbReference>
<keyword evidence="6" id="KW-0255">Endonuclease</keyword>
<evidence type="ECO:0000259" key="11">
    <source>
        <dbReference type="PROSITE" id="PS51192"/>
    </source>
</evidence>
<proteinExistence type="inferred from homology"/>
<evidence type="ECO:0000256" key="9">
    <source>
        <dbReference type="ARBA" id="ARBA00023125"/>
    </source>
</evidence>
<dbReference type="PROSITE" id="PS51192">
    <property type="entry name" value="HELICASE_ATP_BIND_1"/>
    <property type="match status" value="1"/>
</dbReference>
<keyword evidence="7 10" id="KW-0378">Hydrolase</keyword>
<evidence type="ECO:0000256" key="6">
    <source>
        <dbReference type="ARBA" id="ARBA00022759"/>
    </source>
</evidence>
<dbReference type="CDD" id="cd18030">
    <property type="entry name" value="DEXHc_RE_I_HsdR"/>
    <property type="match status" value="1"/>
</dbReference>
<dbReference type="SMART" id="SM00487">
    <property type="entry name" value="DEXDc"/>
    <property type="match status" value="1"/>
</dbReference>
<dbReference type="Gene3D" id="3.90.1570.50">
    <property type="match status" value="1"/>
</dbReference>
<evidence type="ECO:0000256" key="7">
    <source>
        <dbReference type="ARBA" id="ARBA00022801"/>
    </source>
</evidence>
<evidence type="ECO:0000313" key="13">
    <source>
        <dbReference type="Proteomes" id="UP000663720"/>
    </source>
</evidence>
<comment type="catalytic activity">
    <reaction evidence="1 10">
        <text>Endonucleolytic cleavage of DNA to give random double-stranded fragments with terminal 5'-phosphates, ATP is simultaneously hydrolyzed.</text>
        <dbReference type="EC" id="3.1.21.3"/>
    </reaction>
</comment>
<dbReference type="Pfam" id="PF04313">
    <property type="entry name" value="HSDR_N"/>
    <property type="match status" value="1"/>
</dbReference>